<dbReference type="InterPro" id="IPR039845">
    <property type="entry name" value="FAM192A"/>
</dbReference>
<feature type="domain" description="FAM192A/Fyv6 N-terminal" evidence="4">
    <location>
        <begin position="5"/>
        <end position="109"/>
    </location>
</feature>
<feature type="compositionally biased region" description="Polar residues" evidence="3">
    <location>
        <begin position="177"/>
        <end position="187"/>
    </location>
</feature>
<evidence type="ECO:0000256" key="2">
    <source>
        <dbReference type="ARBA" id="ARBA00023242"/>
    </source>
</evidence>
<dbReference type="EMBL" id="KN847478">
    <property type="protein sequence ID" value="KIX04678.1"/>
    <property type="molecule type" value="Genomic_DNA"/>
</dbReference>
<dbReference type="Pfam" id="PF10187">
    <property type="entry name" value="FAM192A_Fyv6_N"/>
    <property type="match status" value="1"/>
</dbReference>
<evidence type="ECO:0000313" key="6">
    <source>
        <dbReference type="Proteomes" id="UP000053617"/>
    </source>
</evidence>
<comment type="subcellular location">
    <subcellularLocation>
        <location evidence="1">Nucleus</location>
    </subcellularLocation>
</comment>
<feature type="region of interest" description="Disordered" evidence="3">
    <location>
        <begin position="118"/>
        <end position="227"/>
    </location>
</feature>
<protein>
    <recommendedName>
        <fullName evidence="4">FAM192A/Fyv6 N-terminal domain-containing protein</fullName>
    </recommendedName>
</protein>
<organism evidence="5 6">
    <name type="scientific">Rhinocladiella mackenziei CBS 650.93</name>
    <dbReference type="NCBI Taxonomy" id="1442369"/>
    <lineage>
        <taxon>Eukaryota</taxon>
        <taxon>Fungi</taxon>
        <taxon>Dikarya</taxon>
        <taxon>Ascomycota</taxon>
        <taxon>Pezizomycotina</taxon>
        <taxon>Eurotiomycetes</taxon>
        <taxon>Chaetothyriomycetidae</taxon>
        <taxon>Chaetothyriales</taxon>
        <taxon>Herpotrichiellaceae</taxon>
        <taxon>Rhinocladiella</taxon>
    </lineage>
</organism>
<feature type="region of interest" description="Disordered" evidence="3">
    <location>
        <begin position="26"/>
        <end position="45"/>
    </location>
</feature>
<dbReference type="InterPro" id="IPR019331">
    <property type="entry name" value="FAM192A/Fyv6_N"/>
</dbReference>
<dbReference type="STRING" id="1442369.A0A0D2H2L7"/>
<evidence type="ECO:0000313" key="5">
    <source>
        <dbReference type="EMBL" id="KIX04678.1"/>
    </source>
</evidence>
<evidence type="ECO:0000259" key="4">
    <source>
        <dbReference type="Pfam" id="PF10187"/>
    </source>
</evidence>
<gene>
    <name evidence="5" type="ORF">Z518_05548</name>
</gene>
<dbReference type="OrthoDB" id="75807at2759"/>
<reference evidence="5 6" key="1">
    <citation type="submission" date="2015-01" db="EMBL/GenBank/DDBJ databases">
        <title>The Genome Sequence of Rhinocladiella mackenzie CBS 650.93.</title>
        <authorList>
            <consortium name="The Broad Institute Genomics Platform"/>
            <person name="Cuomo C."/>
            <person name="de Hoog S."/>
            <person name="Gorbushina A."/>
            <person name="Stielow B."/>
            <person name="Teixiera M."/>
            <person name="Abouelleil A."/>
            <person name="Chapman S.B."/>
            <person name="Priest M."/>
            <person name="Young S.K."/>
            <person name="Wortman J."/>
            <person name="Nusbaum C."/>
            <person name="Birren B."/>
        </authorList>
    </citation>
    <scope>NUCLEOTIDE SEQUENCE [LARGE SCALE GENOMIC DNA]</scope>
    <source>
        <strain evidence="5 6">CBS 650.93</strain>
    </source>
</reference>
<dbReference type="Proteomes" id="UP000053617">
    <property type="component" value="Unassembled WGS sequence"/>
</dbReference>
<evidence type="ECO:0000256" key="3">
    <source>
        <dbReference type="SAM" id="MobiDB-lite"/>
    </source>
</evidence>
<sequence length="227" mass="25301">MSRFISAGTDADSQTPDDAWLKAQEQIESRRKPKAAEDGRQEGGKSLYEILQQNKAAKQEAFEESIKLKNQFRALDDDEVEFLDSVLESSRAKEHAVKQETVEQLEAFRKQRALADQGLRDQTASDDVGKLGTPVGASTWTMKKKKRRRDQERVFGRDPKSRKLSASTDENPPPTDPSKTAFSQKASQPEIENGGRSEDFPSEPKKDPPKASTIGLGLGDYDSDKDD</sequence>
<dbReference type="GeneID" id="25293619"/>
<accession>A0A0D2H2L7</accession>
<feature type="compositionally biased region" description="Basic and acidic residues" evidence="3">
    <location>
        <begin position="149"/>
        <end position="161"/>
    </location>
</feature>
<dbReference type="PANTHER" id="PTHR13495:SF0">
    <property type="entry name" value="PSME3-INTERACTING PROTEIN"/>
    <property type="match status" value="1"/>
</dbReference>
<dbReference type="PANTHER" id="PTHR13495">
    <property type="entry name" value="NEFA-INTERACTING NUCLEAR PROTEIN NIP30"/>
    <property type="match status" value="1"/>
</dbReference>
<feature type="compositionally biased region" description="Basic and acidic residues" evidence="3">
    <location>
        <begin position="193"/>
        <end position="209"/>
    </location>
</feature>
<dbReference type="VEuPathDB" id="FungiDB:Z518_05548"/>
<keyword evidence="2" id="KW-0539">Nucleus</keyword>
<dbReference type="HOGENOM" id="CLU_067596_0_0_1"/>
<name>A0A0D2H2L7_9EURO</name>
<dbReference type="RefSeq" id="XP_013271814.1">
    <property type="nucleotide sequence ID" value="XM_013416360.1"/>
</dbReference>
<dbReference type="AlphaFoldDB" id="A0A0D2H2L7"/>
<keyword evidence="6" id="KW-1185">Reference proteome</keyword>
<dbReference type="GO" id="GO:0005634">
    <property type="term" value="C:nucleus"/>
    <property type="evidence" value="ECO:0007669"/>
    <property type="project" value="UniProtKB-SubCell"/>
</dbReference>
<evidence type="ECO:0000256" key="1">
    <source>
        <dbReference type="ARBA" id="ARBA00004123"/>
    </source>
</evidence>
<feature type="compositionally biased region" description="Basic and acidic residues" evidence="3">
    <location>
        <begin position="26"/>
        <end position="43"/>
    </location>
</feature>
<proteinExistence type="predicted"/>